<evidence type="ECO:0000256" key="6">
    <source>
        <dbReference type="ARBA" id="ARBA00022622"/>
    </source>
</evidence>
<protein>
    <recommendedName>
        <fullName evidence="4">endo-1,3(4)-beta-glucanase</fullName>
        <ecNumber evidence="4">3.2.1.6</ecNumber>
    </recommendedName>
</protein>
<dbReference type="GO" id="GO:0005886">
    <property type="term" value="C:plasma membrane"/>
    <property type="evidence" value="ECO:0007669"/>
    <property type="project" value="UniProtKB-SubCell"/>
</dbReference>
<keyword evidence="6" id="KW-0336">GPI-anchor</keyword>
<name>A0A395HCI2_9EURO</name>
<keyword evidence="6" id="KW-0325">Glycoprotein</keyword>
<evidence type="ECO:0000256" key="2">
    <source>
        <dbReference type="ARBA" id="ARBA00004609"/>
    </source>
</evidence>
<proteinExistence type="inferred from homology"/>
<dbReference type="EMBL" id="KZ824421">
    <property type="protein sequence ID" value="RAL05346.1"/>
    <property type="molecule type" value="Genomic_DNA"/>
</dbReference>
<feature type="compositionally biased region" description="Gly residues" evidence="12">
    <location>
        <begin position="479"/>
        <end position="488"/>
    </location>
</feature>
<evidence type="ECO:0000256" key="1">
    <source>
        <dbReference type="ARBA" id="ARBA00000124"/>
    </source>
</evidence>
<dbReference type="VEuPathDB" id="FungiDB:BO80DRAFT_135088"/>
<dbReference type="CDD" id="cd02181">
    <property type="entry name" value="GH16_fungal_Lam16A_glucanase"/>
    <property type="match status" value="1"/>
</dbReference>
<evidence type="ECO:0000256" key="11">
    <source>
        <dbReference type="ARBA" id="ARBA00023295"/>
    </source>
</evidence>
<keyword evidence="7" id="KW-0378">Hydrolase</keyword>
<dbReference type="InterPro" id="IPR013320">
    <property type="entry name" value="ConA-like_dom_sf"/>
</dbReference>
<keyword evidence="8" id="KW-0624">Polysaccharide degradation</keyword>
<evidence type="ECO:0000313" key="16">
    <source>
        <dbReference type="Proteomes" id="UP000249402"/>
    </source>
</evidence>
<dbReference type="InterPro" id="IPR000757">
    <property type="entry name" value="Beta-glucanase-like"/>
</dbReference>
<evidence type="ECO:0000256" key="13">
    <source>
        <dbReference type="SAM" id="Phobius"/>
    </source>
</evidence>
<keyword evidence="8" id="KW-0136">Cellulose degradation</keyword>
<accession>A0A395HCI2</accession>
<evidence type="ECO:0000313" key="15">
    <source>
        <dbReference type="EMBL" id="RAL05346.1"/>
    </source>
</evidence>
<comment type="similarity">
    <text evidence="3">Belongs to the glycosyl hydrolase 16 family.</text>
</comment>
<evidence type="ECO:0000256" key="3">
    <source>
        <dbReference type="ARBA" id="ARBA00006865"/>
    </source>
</evidence>
<dbReference type="FunFam" id="2.60.120.200:FF:000114">
    <property type="entry name" value="Probable endo-1,3(4)-beta-glucanase NFIA_089530"/>
    <property type="match status" value="1"/>
</dbReference>
<keyword evidence="5" id="KW-1003">Cell membrane</keyword>
<evidence type="ECO:0000259" key="14">
    <source>
        <dbReference type="PROSITE" id="PS51762"/>
    </source>
</evidence>
<dbReference type="RefSeq" id="XP_025579673.1">
    <property type="nucleotide sequence ID" value="XM_025713625.1"/>
</dbReference>
<dbReference type="AlphaFoldDB" id="A0A395HCI2"/>
<evidence type="ECO:0000256" key="12">
    <source>
        <dbReference type="SAM" id="MobiDB-lite"/>
    </source>
</evidence>
<dbReference type="GeneID" id="37218490"/>
<keyword evidence="9 13" id="KW-0472">Membrane</keyword>
<feature type="transmembrane region" description="Helical" evidence="13">
    <location>
        <begin position="71"/>
        <end position="89"/>
    </location>
</feature>
<evidence type="ECO:0000256" key="4">
    <source>
        <dbReference type="ARBA" id="ARBA00012599"/>
    </source>
</evidence>
<feature type="region of interest" description="Disordered" evidence="12">
    <location>
        <begin position="418"/>
        <end position="488"/>
    </location>
</feature>
<dbReference type="EC" id="3.2.1.6" evidence="4"/>
<organism evidence="15 16">
    <name type="scientific">Aspergillus ibericus CBS 121593</name>
    <dbReference type="NCBI Taxonomy" id="1448316"/>
    <lineage>
        <taxon>Eukaryota</taxon>
        <taxon>Fungi</taxon>
        <taxon>Dikarya</taxon>
        <taxon>Ascomycota</taxon>
        <taxon>Pezizomycotina</taxon>
        <taxon>Eurotiomycetes</taxon>
        <taxon>Eurotiomycetidae</taxon>
        <taxon>Eurotiales</taxon>
        <taxon>Aspergillaceae</taxon>
        <taxon>Aspergillus</taxon>
        <taxon>Aspergillus subgen. Circumdati</taxon>
    </lineage>
</organism>
<feature type="compositionally biased region" description="Low complexity" evidence="12">
    <location>
        <begin position="418"/>
        <end position="440"/>
    </location>
</feature>
<dbReference type="PANTHER" id="PTHR10963:SF42">
    <property type="entry name" value="PUTATIVE (AFU_ORTHOLOGUE AFUA_5G02280)-RELATED"/>
    <property type="match status" value="1"/>
</dbReference>
<dbReference type="PROSITE" id="PS51762">
    <property type="entry name" value="GH16_2"/>
    <property type="match status" value="1"/>
</dbReference>
<dbReference type="GO" id="GO:0052861">
    <property type="term" value="F:endo-1,3(4)-beta-glucanase activity"/>
    <property type="evidence" value="ECO:0007669"/>
    <property type="project" value="UniProtKB-EC"/>
</dbReference>
<evidence type="ECO:0000256" key="9">
    <source>
        <dbReference type="ARBA" id="ARBA00023136"/>
    </source>
</evidence>
<evidence type="ECO:0000256" key="8">
    <source>
        <dbReference type="ARBA" id="ARBA00023001"/>
    </source>
</evidence>
<dbReference type="STRING" id="1448316.A0A395HCI2"/>
<dbReference type="Proteomes" id="UP000249402">
    <property type="component" value="Unassembled WGS sequence"/>
</dbReference>
<feature type="compositionally biased region" description="Low complexity" evidence="12">
    <location>
        <begin position="462"/>
        <end position="478"/>
    </location>
</feature>
<keyword evidence="16" id="KW-1185">Reference proteome</keyword>
<reference evidence="15 16" key="1">
    <citation type="submission" date="2018-02" db="EMBL/GenBank/DDBJ databases">
        <title>The genomes of Aspergillus section Nigri reveals drivers in fungal speciation.</title>
        <authorList>
            <consortium name="DOE Joint Genome Institute"/>
            <person name="Vesth T.C."/>
            <person name="Nybo J."/>
            <person name="Theobald S."/>
            <person name="Brandl J."/>
            <person name="Frisvad J.C."/>
            <person name="Nielsen K.F."/>
            <person name="Lyhne E.K."/>
            <person name="Kogle M.E."/>
            <person name="Kuo A."/>
            <person name="Riley R."/>
            <person name="Clum A."/>
            <person name="Nolan M."/>
            <person name="Lipzen A."/>
            <person name="Salamov A."/>
            <person name="Henrissat B."/>
            <person name="Wiebenga A."/>
            <person name="De vries R.P."/>
            <person name="Grigoriev I.V."/>
            <person name="Mortensen U.H."/>
            <person name="Andersen M.R."/>
            <person name="Baker S.E."/>
        </authorList>
    </citation>
    <scope>NUCLEOTIDE SEQUENCE [LARGE SCALE GENOMIC DNA]</scope>
    <source>
        <strain evidence="15 16">CBS 121593</strain>
    </source>
</reference>
<keyword evidence="10" id="KW-0449">Lipoprotein</keyword>
<comment type="catalytic activity">
    <reaction evidence="1">
        <text>Endohydrolysis of (1-&gt;3)- or (1-&gt;4)-linkages in beta-D-glucans when the glucose residue whose reducing group is involved in the linkage to be hydrolyzed is itself substituted at C-3.</text>
        <dbReference type="EC" id="3.2.1.6"/>
    </reaction>
</comment>
<dbReference type="Pfam" id="PF26113">
    <property type="entry name" value="GH16_XgeA"/>
    <property type="match status" value="1"/>
</dbReference>
<evidence type="ECO:0000256" key="5">
    <source>
        <dbReference type="ARBA" id="ARBA00022475"/>
    </source>
</evidence>
<dbReference type="Gene3D" id="2.60.120.200">
    <property type="match status" value="1"/>
</dbReference>
<keyword evidence="11" id="KW-0326">Glycosidase</keyword>
<comment type="subcellular location">
    <subcellularLocation>
        <location evidence="2">Cell membrane</location>
        <topology evidence="2">Lipid-anchor</topology>
        <topology evidence="2">GPI-anchor</topology>
    </subcellularLocation>
</comment>
<evidence type="ECO:0000256" key="7">
    <source>
        <dbReference type="ARBA" id="ARBA00022801"/>
    </source>
</evidence>
<dbReference type="SUPFAM" id="SSF49899">
    <property type="entry name" value="Concanavalin A-like lectins/glucanases"/>
    <property type="match status" value="1"/>
</dbReference>
<sequence length="488" mass="51278">MSYRNLSSIDVGDRTAIPDYELHNVPVAPPYSATDPGPAVAAAPAAEKASVAKGTGGAWYNPRSWSLLTKLIVAGGVVVVIVALIVGIYEGTKSSSYPDYSALSYKLADTYSGSSFFDEFEYYTATDPTDGFVDYVDSSTASEMNLTYASSSRAVLRVDTSTSNQTSGRKSVRITSKKTYNDGLFIFDITHTPFGCATWPALWLTDPDNWPEHGEIDVLESNNKGTHGNAMTLHTTKDCKMNVKRKETGTASYTNCLNTANDNAGCSVSGGKATYGESFNSNGGGVYAMELRNAGIRVWMFSRDDIPTDISNSSDTPDPSTWGEALADFPNTHCDIASHFKNQSIIVNIDICGDLAGATTYYTDLYDCPSTCTKWAAENGANFTNAYWEFKSFKVYQTSSSSSSSSSSSAVASSSTAAGYGASTSTTTTAGGAATATSGSSGQGQSGSQSGNGQQGGGSQSGGQSQEQSTSQEESTSQGQGGQQGGQR</sequence>
<keyword evidence="13" id="KW-0812">Transmembrane</keyword>
<dbReference type="InterPro" id="IPR050546">
    <property type="entry name" value="Glycosyl_Hydrlase_16"/>
</dbReference>
<feature type="domain" description="GH16" evidence="14">
    <location>
        <begin position="98"/>
        <end position="364"/>
    </location>
</feature>
<dbReference type="GO" id="GO:0098552">
    <property type="term" value="C:side of membrane"/>
    <property type="evidence" value="ECO:0007669"/>
    <property type="project" value="UniProtKB-KW"/>
</dbReference>
<keyword evidence="13" id="KW-1133">Transmembrane helix</keyword>
<dbReference type="PANTHER" id="PTHR10963">
    <property type="entry name" value="GLYCOSYL HYDROLASE-RELATED"/>
    <property type="match status" value="1"/>
</dbReference>
<keyword evidence="8" id="KW-0119">Carbohydrate metabolism</keyword>
<evidence type="ECO:0000256" key="10">
    <source>
        <dbReference type="ARBA" id="ARBA00023288"/>
    </source>
</evidence>
<dbReference type="GO" id="GO:0030245">
    <property type="term" value="P:cellulose catabolic process"/>
    <property type="evidence" value="ECO:0007669"/>
    <property type="project" value="UniProtKB-KW"/>
</dbReference>
<dbReference type="OrthoDB" id="192832at2759"/>
<gene>
    <name evidence="15" type="ORF">BO80DRAFT_135088</name>
</gene>